<protein>
    <submittedName>
        <fullName evidence="1">Uncharacterized protein</fullName>
    </submittedName>
</protein>
<gene>
    <name evidence="1" type="ORF">PAMC26577_19650</name>
</gene>
<accession>A0A242MNC4</accession>
<sequence>MNDCLYACVDDNEAAQEVNRLLAGGVLSQFVSRQSLIAQGPAWVLRYGHWPAWTLNWDHDNEAQQYRAGWVLRKTPEWDDYCVDYLDI</sequence>
<evidence type="ECO:0000313" key="1">
    <source>
        <dbReference type="EMBL" id="OTP72819.1"/>
    </source>
</evidence>
<organism evidence="1 2">
    <name type="scientific">Caballeronia sordidicola</name>
    <name type="common">Burkholderia sordidicola</name>
    <dbReference type="NCBI Taxonomy" id="196367"/>
    <lineage>
        <taxon>Bacteria</taxon>
        <taxon>Pseudomonadati</taxon>
        <taxon>Pseudomonadota</taxon>
        <taxon>Betaproteobacteria</taxon>
        <taxon>Burkholderiales</taxon>
        <taxon>Burkholderiaceae</taxon>
        <taxon>Caballeronia</taxon>
    </lineage>
</organism>
<reference evidence="1 2" key="1">
    <citation type="submission" date="2017-03" db="EMBL/GenBank/DDBJ databases">
        <title>Genome analysis of strain PAMC 26577.</title>
        <authorList>
            <person name="Oh H.-M."/>
            <person name="Yang J.-A."/>
        </authorList>
    </citation>
    <scope>NUCLEOTIDE SEQUENCE [LARGE SCALE GENOMIC DNA]</scope>
    <source>
        <strain evidence="1 2">PAMC 26577</strain>
    </source>
</reference>
<dbReference type="Proteomes" id="UP000195221">
    <property type="component" value="Unassembled WGS sequence"/>
</dbReference>
<comment type="caution">
    <text evidence="1">The sequence shown here is derived from an EMBL/GenBank/DDBJ whole genome shotgun (WGS) entry which is preliminary data.</text>
</comment>
<evidence type="ECO:0000313" key="2">
    <source>
        <dbReference type="Proteomes" id="UP000195221"/>
    </source>
</evidence>
<dbReference type="EMBL" id="NBTZ01000083">
    <property type="protein sequence ID" value="OTP72819.1"/>
    <property type="molecule type" value="Genomic_DNA"/>
</dbReference>
<proteinExistence type="predicted"/>
<name>A0A242MNC4_CABSO</name>
<dbReference type="AlphaFoldDB" id="A0A242MNC4"/>